<dbReference type="FunFam" id="3.90.226.10:FF:000023">
    <property type="entry name" value="Carboxyl-terminal processing protease"/>
    <property type="match status" value="1"/>
</dbReference>
<evidence type="ECO:0000256" key="3">
    <source>
        <dbReference type="ARBA" id="ARBA00022670"/>
    </source>
</evidence>
<comment type="function">
    <text evidence="9">Cleavage of the 16 C-terminal residues from the D1 precursor of photosystem II (PSII). This proteolytic processing is necessary to allow the light-driven assembly of the oxygen-evolving cluster (a tetranuclear manganese), which is responsible for photosynthetic water oxidation.</text>
</comment>
<evidence type="ECO:0000256" key="11">
    <source>
        <dbReference type="ARBA" id="ARBA00069724"/>
    </source>
</evidence>
<dbReference type="Gene3D" id="2.30.42.10">
    <property type="match status" value="1"/>
</dbReference>
<keyword evidence="5 13" id="KW-0378">Hydrolase</keyword>
<evidence type="ECO:0000256" key="10">
    <source>
        <dbReference type="ARBA" id="ARBA00066637"/>
    </source>
</evidence>
<dbReference type="EMBL" id="QZCE01000001">
    <property type="protein sequence ID" value="NEZ62237.1"/>
    <property type="molecule type" value="Genomic_DNA"/>
</dbReference>
<evidence type="ECO:0000259" key="14">
    <source>
        <dbReference type="PROSITE" id="PS50106"/>
    </source>
</evidence>
<evidence type="ECO:0000256" key="6">
    <source>
        <dbReference type="ARBA" id="ARBA00022825"/>
    </source>
</evidence>
<evidence type="ECO:0000256" key="5">
    <source>
        <dbReference type="ARBA" id="ARBA00022801"/>
    </source>
</evidence>
<evidence type="ECO:0000256" key="4">
    <source>
        <dbReference type="ARBA" id="ARBA00022729"/>
    </source>
</evidence>
<name>A0A6M0S188_9CYAN</name>
<dbReference type="InterPro" id="IPR029045">
    <property type="entry name" value="ClpP/crotonase-like_dom_sf"/>
</dbReference>
<evidence type="ECO:0000256" key="1">
    <source>
        <dbReference type="ARBA" id="ARBA00004518"/>
    </source>
</evidence>
<comment type="catalytic activity">
    <reaction evidence="8">
        <text>The enzyme shows specific recognition of a C-terminal tripeptide, Xaa-Yaa-Zaa, in which Xaa is preferably Ala or Leu, Yaa is preferably Ala or Tyr, and Zaa is preferably Ala, but then cleaves at a variable distance from the C-terminus. A typical cleavage is -Ala-Ala-|-Arg-Ala-Ala-Lys-Glu-Asn-Tyr-Ala-Leu-Ala-Ala.</text>
        <dbReference type="EC" id="3.4.21.102"/>
    </reaction>
</comment>
<dbReference type="RefSeq" id="WP_163660528.1">
    <property type="nucleotide sequence ID" value="NZ_QZCE01000001.1"/>
</dbReference>
<evidence type="ECO:0000256" key="7">
    <source>
        <dbReference type="ARBA" id="ARBA00023078"/>
    </source>
</evidence>
<dbReference type="GO" id="GO:0004252">
    <property type="term" value="F:serine-type endopeptidase activity"/>
    <property type="evidence" value="ECO:0007669"/>
    <property type="project" value="UniProtKB-EC"/>
</dbReference>
<comment type="similarity">
    <text evidence="2 13">Belongs to the peptidase S41A family.</text>
</comment>
<keyword evidence="3 13" id="KW-0645">Protease</keyword>
<dbReference type="InterPro" id="IPR004447">
    <property type="entry name" value="Peptidase_S41A"/>
</dbReference>
<dbReference type="PANTHER" id="PTHR32060">
    <property type="entry name" value="TAIL-SPECIFIC PROTEASE"/>
    <property type="match status" value="1"/>
</dbReference>
<keyword evidence="6 13" id="KW-0720">Serine protease</keyword>
<evidence type="ECO:0000256" key="13">
    <source>
        <dbReference type="RuleBase" id="RU004404"/>
    </source>
</evidence>
<dbReference type="GO" id="GO:0007165">
    <property type="term" value="P:signal transduction"/>
    <property type="evidence" value="ECO:0007669"/>
    <property type="project" value="TreeGrafter"/>
</dbReference>
<dbReference type="Gene3D" id="3.90.226.10">
    <property type="entry name" value="2-enoyl-CoA Hydratase, Chain A, domain 1"/>
    <property type="match status" value="1"/>
</dbReference>
<sequence length="415" mass="45729">MRKTGLLHVVLLRGICAICIAIVLSFGVAPLPALAFTEQQKLVMEVWRIVNRAYLDETFNHQNWWFTREKALKRPINNWEDAYKEAQSMLQKLDDPYTRFLPPEQYQSLQTNTSGELLGVGLQIAKDDENQNLRVIAPIVGSPAERAGLSPRDEIIAINGISTQSFSLDEAAARMRGPAGTIVTLKIERSGVTPFEVNLTRERINLNPVFSELRFEQGNQVGYIRLGQFNGNAVEDIRAAITRLEQQQANGYILDLRNNPGGLLQAGIDIARLWLDEGTIVYTVNRQGILESFEAGAGAMTQKPLILLVNGGTASASEILAGALQDNHRALLVGETTFGKGLIQSLFDLSHGSGLAVTVAKYETPDHHDINKLGITPDRTVTNEPITPDQVATTKDVQYKEAVETLMESIMPSLT</sequence>
<dbReference type="InterPro" id="IPR041489">
    <property type="entry name" value="PDZ_6"/>
</dbReference>
<dbReference type="SUPFAM" id="SSF50156">
    <property type="entry name" value="PDZ domain-like"/>
    <property type="match status" value="1"/>
</dbReference>
<dbReference type="Proteomes" id="UP000473574">
    <property type="component" value="Unassembled WGS sequence"/>
</dbReference>
<dbReference type="GO" id="GO:0031979">
    <property type="term" value="C:plasma membrane-derived thylakoid lumen"/>
    <property type="evidence" value="ECO:0007669"/>
    <property type="project" value="UniProtKB-SubCell"/>
</dbReference>
<dbReference type="InterPro" id="IPR054621">
    <property type="entry name" value="Cterm_S41_CtpA"/>
</dbReference>
<evidence type="ECO:0000256" key="2">
    <source>
        <dbReference type="ARBA" id="ARBA00009179"/>
    </source>
</evidence>
<dbReference type="EC" id="3.4.21.102" evidence="10"/>
<dbReference type="Pfam" id="PF03572">
    <property type="entry name" value="Peptidase_S41"/>
    <property type="match status" value="1"/>
</dbReference>
<organism evidence="15 16">
    <name type="scientific">Adonisia turfae CCMR0082</name>
    <dbReference type="NCBI Taxonomy" id="2304604"/>
    <lineage>
        <taxon>Bacteria</taxon>
        <taxon>Bacillati</taxon>
        <taxon>Cyanobacteriota</taxon>
        <taxon>Adonisia</taxon>
        <taxon>Adonisia turfae</taxon>
    </lineage>
</organism>
<dbReference type="NCBIfam" id="TIGR00225">
    <property type="entry name" value="prc"/>
    <property type="match status" value="1"/>
</dbReference>
<evidence type="ECO:0000313" key="15">
    <source>
        <dbReference type="EMBL" id="NEZ62237.1"/>
    </source>
</evidence>
<keyword evidence="4" id="KW-0732">Signal</keyword>
<dbReference type="PANTHER" id="PTHR32060:SF30">
    <property type="entry name" value="CARBOXY-TERMINAL PROCESSING PROTEASE CTPA"/>
    <property type="match status" value="1"/>
</dbReference>
<evidence type="ECO:0000313" key="16">
    <source>
        <dbReference type="Proteomes" id="UP000473574"/>
    </source>
</evidence>
<dbReference type="Gene3D" id="3.30.750.44">
    <property type="match status" value="1"/>
</dbReference>
<dbReference type="PROSITE" id="PS50106">
    <property type="entry name" value="PDZ"/>
    <property type="match status" value="1"/>
</dbReference>
<dbReference type="GO" id="GO:0030288">
    <property type="term" value="C:outer membrane-bounded periplasmic space"/>
    <property type="evidence" value="ECO:0007669"/>
    <property type="project" value="TreeGrafter"/>
</dbReference>
<dbReference type="InterPro" id="IPR005151">
    <property type="entry name" value="Tail-specific_protease"/>
</dbReference>
<evidence type="ECO:0000256" key="8">
    <source>
        <dbReference type="ARBA" id="ARBA00051784"/>
    </source>
</evidence>
<comment type="subcellular location">
    <subcellularLocation>
        <location evidence="1">Cellular thylakoid lumen</location>
    </subcellularLocation>
</comment>
<reference evidence="15 16" key="1">
    <citation type="journal article" date="2020" name="Microb. Ecol.">
        <title>Ecogenomics of the Marine Benthic Filamentous Cyanobacterium Adonisia.</title>
        <authorList>
            <person name="Walter J.M."/>
            <person name="Coutinho F.H."/>
            <person name="Leomil L."/>
            <person name="Hargreaves P.I."/>
            <person name="Campeao M.E."/>
            <person name="Vieira V.V."/>
            <person name="Silva B.S."/>
            <person name="Fistarol G.O."/>
            <person name="Salomon P.S."/>
            <person name="Sawabe T."/>
            <person name="Mino S."/>
            <person name="Hosokawa M."/>
            <person name="Miyashita H."/>
            <person name="Maruyama F."/>
            <person name="van Verk M.C."/>
            <person name="Dutilh B.E."/>
            <person name="Thompson C.C."/>
            <person name="Thompson F.L."/>
        </authorList>
    </citation>
    <scope>NUCLEOTIDE SEQUENCE [LARGE SCALE GENOMIC DNA]</scope>
    <source>
        <strain evidence="15 16">CCMR0082</strain>
    </source>
</reference>
<evidence type="ECO:0000256" key="9">
    <source>
        <dbReference type="ARBA" id="ARBA00053093"/>
    </source>
</evidence>
<comment type="caution">
    <text evidence="15">The sequence shown here is derived from an EMBL/GenBank/DDBJ whole genome shotgun (WGS) entry which is preliminary data.</text>
</comment>
<dbReference type="SMART" id="SM00245">
    <property type="entry name" value="TSPc"/>
    <property type="match status" value="1"/>
</dbReference>
<dbReference type="FunFam" id="2.30.42.10:FF:000063">
    <property type="entry name" value="Peptidase, S41 family"/>
    <property type="match status" value="1"/>
</dbReference>
<dbReference type="GO" id="GO:0006508">
    <property type="term" value="P:proteolysis"/>
    <property type="evidence" value="ECO:0007669"/>
    <property type="project" value="UniProtKB-KW"/>
</dbReference>
<evidence type="ECO:0000256" key="12">
    <source>
        <dbReference type="ARBA" id="ARBA00080563"/>
    </source>
</evidence>
<dbReference type="NCBIfam" id="NF045588">
    <property type="entry name" value="Cterm_S41_CtpA"/>
    <property type="match status" value="1"/>
</dbReference>
<dbReference type="SUPFAM" id="SSF52096">
    <property type="entry name" value="ClpP/crotonase"/>
    <property type="match status" value="1"/>
</dbReference>
<dbReference type="FunFam" id="3.30.750.44:FF:000002">
    <property type="entry name" value="carboxyl-terminal-processing peptidase 2, chloroplastic"/>
    <property type="match status" value="1"/>
</dbReference>
<feature type="domain" description="PDZ" evidence="14">
    <location>
        <begin position="106"/>
        <end position="182"/>
    </location>
</feature>
<keyword evidence="7" id="KW-0793">Thylakoid</keyword>
<dbReference type="CDD" id="cd07560">
    <property type="entry name" value="Peptidase_S41_CPP"/>
    <property type="match status" value="1"/>
</dbReference>
<gene>
    <name evidence="15" type="ORF">D0962_05505</name>
</gene>
<dbReference type="AlphaFoldDB" id="A0A6M0S188"/>
<dbReference type="InterPro" id="IPR001478">
    <property type="entry name" value="PDZ"/>
</dbReference>
<accession>A0A6M0S188</accession>
<protein>
    <recommendedName>
        <fullName evidence="11">Carboxyl-terminal-processing protease</fullName>
        <ecNumber evidence="10">3.4.21.102</ecNumber>
    </recommendedName>
    <alternativeName>
        <fullName evidence="12">CtpA</fullName>
    </alternativeName>
</protein>
<dbReference type="InterPro" id="IPR036034">
    <property type="entry name" value="PDZ_sf"/>
</dbReference>
<dbReference type="Pfam" id="PF17820">
    <property type="entry name" value="PDZ_6"/>
    <property type="match status" value="1"/>
</dbReference>
<dbReference type="CDD" id="cd06782">
    <property type="entry name" value="cpPDZ_CPP-like"/>
    <property type="match status" value="1"/>
</dbReference>
<dbReference type="SMART" id="SM00228">
    <property type="entry name" value="PDZ"/>
    <property type="match status" value="1"/>
</dbReference>
<proteinExistence type="inferred from homology"/>